<dbReference type="PANTHER" id="PTHR23201">
    <property type="entry name" value="EXTENSIN, PROLINE-RICH PROTEIN"/>
    <property type="match status" value="1"/>
</dbReference>
<evidence type="ECO:0000313" key="3">
    <source>
        <dbReference type="Proteomes" id="UP000287651"/>
    </source>
</evidence>
<feature type="non-terminal residue" evidence="2">
    <location>
        <position position="1"/>
    </location>
</feature>
<dbReference type="InterPro" id="IPR003854">
    <property type="entry name" value="GASA"/>
</dbReference>
<proteinExistence type="inferred from homology"/>
<evidence type="ECO:0000256" key="1">
    <source>
        <dbReference type="ARBA" id="ARBA00010582"/>
    </source>
</evidence>
<sequence length="50" mass="5526">SSQSRPNLCNRSCTRCCSRCNCVPPGTEGNRDVCPYYANMKTHGGRLKCT</sequence>
<evidence type="ECO:0008006" key="4">
    <source>
        <dbReference type="Google" id="ProtNLM"/>
    </source>
</evidence>
<protein>
    <recommendedName>
        <fullName evidence="4">Gibberellin regulated protein</fullName>
    </recommendedName>
</protein>
<dbReference type="Pfam" id="PF02704">
    <property type="entry name" value="GASA"/>
    <property type="match status" value="1"/>
</dbReference>
<dbReference type="AlphaFoldDB" id="A0A426Y4N2"/>
<comment type="similarity">
    <text evidence="1">Belongs to the GASA family.</text>
</comment>
<evidence type="ECO:0000313" key="2">
    <source>
        <dbReference type="EMBL" id="RRT46712.1"/>
    </source>
</evidence>
<organism evidence="2 3">
    <name type="scientific">Ensete ventricosum</name>
    <name type="common">Abyssinian banana</name>
    <name type="synonym">Musa ensete</name>
    <dbReference type="NCBI Taxonomy" id="4639"/>
    <lineage>
        <taxon>Eukaryota</taxon>
        <taxon>Viridiplantae</taxon>
        <taxon>Streptophyta</taxon>
        <taxon>Embryophyta</taxon>
        <taxon>Tracheophyta</taxon>
        <taxon>Spermatophyta</taxon>
        <taxon>Magnoliopsida</taxon>
        <taxon>Liliopsida</taxon>
        <taxon>Zingiberales</taxon>
        <taxon>Musaceae</taxon>
        <taxon>Ensete</taxon>
    </lineage>
</organism>
<dbReference type="Proteomes" id="UP000287651">
    <property type="component" value="Unassembled WGS sequence"/>
</dbReference>
<dbReference type="EMBL" id="AMZH03015010">
    <property type="protein sequence ID" value="RRT46712.1"/>
    <property type="molecule type" value="Genomic_DNA"/>
</dbReference>
<accession>A0A426Y4N2</accession>
<dbReference type="PANTHER" id="PTHR23201:SF12">
    <property type="entry name" value="OS05G0432200 PROTEIN"/>
    <property type="match status" value="1"/>
</dbReference>
<reference evidence="2 3" key="1">
    <citation type="journal article" date="2014" name="Agronomy (Basel)">
        <title>A Draft Genome Sequence for Ensete ventricosum, the Drought-Tolerant Tree Against Hunger.</title>
        <authorList>
            <person name="Harrison J."/>
            <person name="Moore K.A."/>
            <person name="Paszkiewicz K."/>
            <person name="Jones T."/>
            <person name="Grant M."/>
            <person name="Ambacheew D."/>
            <person name="Muzemil S."/>
            <person name="Studholme D.J."/>
        </authorList>
    </citation>
    <scope>NUCLEOTIDE SEQUENCE [LARGE SCALE GENOMIC DNA]</scope>
</reference>
<name>A0A426Y4N2_ENSVE</name>
<gene>
    <name evidence="2" type="ORF">B296_00017799</name>
</gene>
<comment type="caution">
    <text evidence="2">The sequence shown here is derived from an EMBL/GenBank/DDBJ whole genome shotgun (WGS) entry which is preliminary data.</text>
</comment>